<sequence>MHLSKPYWDGRHLIVQMVNCTAGLLEGDVVDISVEARAGSSAILTSPSAQRAFRVREEDALATVNQTFSVEAGAWLEVCPEIFIPHKGSRLRQSTRINAETDAEMLFIESLAPGRVGSAESYAFARLEWAAEVYVDGRLQVRERYDLSPEQKNIEALRKVFPDAYYASCYLVTPRLGALADLRAMMRDSSTPDLFMAASIVAPNVAALRLLASGSIALRQGIKMVREYCYSALGRPLPDWRKL</sequence>
<evidence type="ECO:0000313" key="5">
    <source>
        <dbReference type="Proteomes" id="UP000076023"/>
    </source>
</evidence>
<keyword evidence="2 3" id="KW-0143">Chaperone</keyword>
<keyword evidence="3" id="KW-0963">Cytoplasm</keyword>
<dbReference type="GO" id="GO:0016151">
    <property type="term" value="F:nickel cation binding"/>
    <property type="evidence" value="ECO:0007669"/>
    <property type="project" value="UniProtKB-UniRule"/>
</dbReference>
<dbReference type="AlphaFoldDB" id="A0A146G2D1"/>
<dbReference type="OrthoDB" id="5328682at2"/>
<comment type="subcellular location">
    <subcellularLocation>
        <location evidence="3">Cytoplasm</location>
    </subcellularLocation>
</comment>
<dbReference type="PANTHER" id="PTHR33643:SF1">
    <property type="entry name" value="UREASE ACCESSORY PROTEIN D"/>
    <property type="match status" value="1"/>
</dbReference>
<dbReference type="Proteomes" id="UP000076023">
    <property type="component" value="Unassembled WGS sequence"/>
</dbReference>
<dbReference type="STRING" id="690879.TSACC_2215"/>
<keyword evidence="5" id="KW-1185">Reference proteome</keyword>
<dbReference type="InParanoid" id="A0A146G2D1"/>
<comment type="caution">
    <text evidence="4">The sequence shown here is derived from an EMBL/GenBank/DDBJ whole genome shotgun (WGS) entry which is preliminary data.</text>
</comment>
<dbReference type="GO" id="GO:0005737">
    <property type="term" value="C:cytoplasm"/>
    <property type="evidence" value="ECO:0007669"/>
    <property type="project" value="UniProtKB-SubCell"/>
</dbReference>
<name>A0A146G2D1_TERSA</name>
<comment type="similarity">
    <text evidence="1 3">Belongs to the UreD family.</text>
</comment>
<evidence type="ECO:0000313" key="4">
    <source>
        <dbReference type="EMBL" id="GAT31821.1"/>
    </source>
</evidence>
<gene>
    <name evidence="3" type="primary">ureD</name>
    <name evidence="4" type="ORF">TSACC_2215</name>
</gene>
<evidence type="ECO:0000256" key="3">
    <source>
        <dbReference type="HAMAP-Rule" id="MF_01384"/>
    </source>
</evidence>
<dbReference type="HAMAP" id="MF_01384">
    <property type="entry name" value="UreD"/>
    <property type="match status" value="1"/>
</dbReference>
<dbReference type="RefSeq" id="WP_075077700.1">
    <property type="nucleotide sequence ID" value="NZ_BDCO01000002.1"/>
</dbReference>
<evidence type="ECO:0000256" key="2">
    <source>
        <dbReference type="ARBA" id="ARBA00023186"/>
    </source>
</evidence>
<proteinExistence type="inferred from homology"/>
<evidence type="ECO:0000256" key="1">
    <source>
        <dbReference type="ARBA" id="ARBA00007177"/>
    </source>
</evidence>
<dbReference type="InterPro" id="IPR002669">
    <property type="entry name" value="UreD"/>
</dbReference>
<protein>
    <recommendedName>
        <fullName evidence="3">Urease accessory protein UreD</fullName>
    </recommendedName>
</protein>
<comment type="subunit">
    <text evidence="3">UreD, UreF and UreG form a complex that acts as a GTP-hydrolysis-dependent molecular chaperone, activating the urease apoprotein by helping to assemble the nickel containing metallocenter of UreC. The UreE protein probably delivers the nickel.</text>
</comment>
<dbReference type="EMBL" id="BDCO01000002">
    <property type="protein sequence ID" value="GAT31821.1"/>
    <property type="molecule type" value="Genomic_DNA"/>
</dbReference>
<dbReference type="Pfam" id="PF01774">
    <property type="entry name" value="UreD"/>
    <property type="match status" value="1"/>
</dbReference>
<organism evidence="4 5">
    <name type="scientific">Terrimicrobium sacchariphilum</name>
    <dbReference type="NCBI Taxonomy" id="690879"/>
    <lineage>
        <taxon>Bacteria</taxon>
        <taxon>Pseudomonadati</taxon>
        <taxon>Verrucomicrobiota</taxon>
        <taxon>Terrimicrobiia</taxon>
        <taxon>Terrimicrobiales</taxon>
        <taxon>Terrimicrobiaceae</taxon>
        <taxon>Terrimicrobium</taxon>
    </lineage>
</organism>
<accession>A0A146G2D1</accession>
<comment type="function">
    <text evidence="3">Required for maturation of urease via the functional incorporation of the urease nickel metallocenter.</text>
</comment>
<keyword evidence="3" id="KW-0996">Nickel insertion</keyword>
<reference evidence="5" key="1">
    <citation type="journal article" date="2017" name="Genome Announc.">
        <title>Draft Genome Sequence of Terrimicrobium sacchariphilum NM-5T, a Facultative Anaerobic Soil Bacterium of the Class Spartobacteria.</title>
        <authorList>
            <person name="Qiu Y.L."/>
            <person name="Tourlousse D.M."/>
            <person name="Matsuura N."/>
            <person name="Ohashi A."/>
            <person name="Sekiguchi Y."/>
        </authorList>
    </citation>
    <scope>NUCLEOTIDE SEQUENCE [LARGE SCALE GENOMIC DNA]</scope>
    <source>
        <strain evidence="5">NM-5</strain>
    </source>
</reference>
<dbReference type="PANTHER" id="PTHR33643">
    <property type="entry name" value="UREASE ACCESSORY PROTEIN D"/>
    <property type="match status" value="1"/>
</dbReference>